<evidence type="ECO:0000256" key="4">
    <source>
        <dbReference type="SAM" id="MobiDB-lite"/>
    </source>
</evidence>
<proteinExistence type="inferred from homology"/>
<dbReference type="GO" id="GO:0016887">
    <property type="term" value="F:ATP hydrolysis activity"/>
    <property type="evidence" value="ECO:0007669"/>
    <property type="project" value="InterPro"/>
</dbReference>
<feature type="compositionally biased region" description="Basic and acidic residues" evidence="4">
    <location>
        <begin position="856"/>
        <end position="873"/>
    </location>
</feature>
<keyword evidence="6" id="KW-1185">Reference proteome</keyword>
<dbReference type="GeneID" id="27342357"/>
<evidence type="ECO:0000313" key="5">
    <source>
        <dbReference type="EMBL" id="KIW31518.1"/>
    </source>
</evidence>
<feature type="compositionally biased region" description="Basic and acidic residues" evidence="4">
    <location>
        <begin position="81"/>
        <end position="103"/>
    </location>
</feature>
<feature type="compositionally biased region" description="Polar residues" evidence="4">
    <location>
        <begin position="71"/>
        <end position="80"/>
    </location>
</feature>
<feature type="region of interest" description="Disordered" evidence="4">
    <location>
        <begin position="559"/>
        <end position="579"/>
    </location>
</feature>
<feature type="region of interest" description="Disordered" evidence="4">
    <location>
        <begin position="752"/>
        <end position="819"/>
    </location>
</feature>
<dbReference type="GO" id="GO:0005524">
    <property type="term" value="F:ATP binding"/>
    <property type="evidence" value="ECO:0007669"/>
    <property type="project" value="UniProtKB-KW"/>
</dbReference>
<evidence type="ECO:0000256" key="2">
    <source>
        <dbReference type="ARBA" id="ARBA00022741"/>
    </source>
</evidence>
<dbReference type="AlphaFoldDB" id="A0A0D2CK66"/>
<evidence type="ECO:0008006" key="7">
    <source>
        <dbReference type="Google" id="ProtNLM"/>
    </source>
</evidence>
<feature type="compositionally biased region" description="Basic and acidic residues" evidence="4">
    <location>
        <begin position="706"/>
        <end position="722"/>
    </location>
</feature>
<name>A0A0D2CK66_9EURO</name>
<comment type="similarity">
    <text evidence="1">Belongs to the AFG1 ATPase family.</text>
</comment>
<dbReference type="InterPro" id="IPR005654">
    <property type="entry name" value="ATPase_AFG1-like"/>
</dbReference>
<feature type="compositionally biased region" description="Polar residues" evidence="4">
    <location>
        <begin position="756"/>
        <end position="769"/>
    </location>
</feature>
<evidence type="ECO:0000256" key="3">
    <source>
        <dbReference type="ARBA" id="ARBA00022840"/>
    </source>
</evidence>
<keyword evidence="3" id="KW-0067">ATP-binding</keyword>
<dbReference type="EMBL" id="KN847041">
    <property type="protein sequence ID" value="KIW31518.1"/>
    <property type="molecule type" value="Genomic_DNA"/>
</dbReference>
<feature type="compositionally biased region" description="Low complexity" evidence="4">
    <location>
        <begin position="796"/>
        <end position="809"/>
    </location>
</feature>
<feature type="region of interest" description="Disordered" evidence="4">
    <location>
        <begin position="856"/>
        <end position="887"/>
    </location>
</feature>
<dbReference type="Pfam" id="PF03969">
    <property type="entry name" value="AFG1_ATPase"/>
    <property type="match status" value="2"/>
</dbReference>
<reference evidence="5 6" key="1">
    <citation type="submission" date="2015-01" db="EMBL/GenBank/DDBJ databases">
        <title>The Genome Sequence of Cladophialophora immunda CBS83496.</title>
        <authorList>
            <consortium name="The Broad Institute Genomics Platform"/>
            <person name="Cuomo C."/>
            <person name="de Hoog S."/>
            <person name="Gorbushina A."/>
            <person name="Stielow B."/>
            <person name="Teixiera M."/>
            <person name="Abouelleil A."/>
            <person name="Chapman S.B."/>
            <person name="Priest M."/>
            <person name="Young S.K."/>
            <person name="Wortman J."/>
            <person name="Nusbaum C."/>
            <person name="Birren B."/>
        </authorList>
    </citation>
    <scope>NUCLEOTIDE SEQUENCE [LARGE SCALE GENOMIC DNA]</scope>
    <source>
        <strain evidence="5 6">CBS 83496</strain>
    </source>
</reference>
<feature type="region of interest" description="Disordered" evidence="4">
    <location>
        <begin position="68"/>
        <end position="116"/>
    </location>
</feature>
<dbReference type="SUPFAM" id="SSF52540">
    <property type="entry name" value="P-loop containing nucleoside triphosphate hydrolases"/>
    <property type="match status" value="1"/>
</dbReference>
<dbReference type="HOGENOM" id="CLU_008681_7_0_1"/>
<dbReference type="PANTHER" id="PTHR12169:SF2">
    <property type="entry name" value="AFG1P"/>
    <property type="match status" value="1"/>
</dbReference>
<accession>A0A0D2CK66</accession>
<sequence>MPATPPHLCLSITNPLILYRTLVATKKIKPDPAQHRLALQLQKLYFRLKDYAPEIEYRYRLEKIGRRVPTGRSSTVSPTETQHRGRDGAQQRRRTSEKDGDRDRDDDEDGNEGGTRWAKGRIFSSLLSLRSLPSTTLALTPTTPLHHSALSIDSPMGMLLYGEVGRGKSMLLDLLYEALPSRKKRRWHFNTFMLDMFRRIELARIERLEALRPSSTSSTTTKGLFGPAAVSDHEHVILSLAKDTVSDSPILFLDEFQMPDRAASKLINGFFTAFFHLGGVLVASSNRMPEELSKAAGIEFGDLRGTNASAGGVAGGFFGLGWGMSRESAGERAAKTDFGLFLEVLRARCEVWEMEGEKDYRREGDDDDLAVGEAALGSEVHEDGGEVVVEDASNANPSVAASESTSISSVNALTEPTTLSSDTPPHYHIDLPSTSPSEASFEKDLHLLNPSSAWNPITLTVYGRRLELPCTRDGVLKSTFPALCATYLGPADYVSLCSAFHTIILTDVPVLTLAQKNEARRFITLLDALYEARCRLLIQAAAPPDKLFFPETRIRRAGRATAAATHGEEGFDSSESITSESFSEMYQDSTAPFRPNISSYTAANTHAATPFFPPPSFTPSLHNPSARTVLADEDADFGPTYGNGRGHGVSDSGPSRWDVGPPGPDFTSTSALTGEDERFAYKRARSRLWEMCGRRWWEERLPVTRRADGHDHDDNGRNDKISIDAGGDEDAAPAWWRPVHRAGRFWEPTVAAAAGRSSNETASAQRSAGTTTTTTTSSKNPNRDHSSTPPFRNPPASSAASTSVDTTQAGPVVRTDPKCDAMFRHDASPYRRHADPPPKFGWQHAWGMVRWGKKAGEWGKGVEGKRARKHGDDEAPAAAAPAGSRQK</sequence>
<dbReference type="GO" id="GO:0005739">
    <property type="term" value="C:mitochondrion"/>
    <property type="evidence" value="ECO:0007669"/>
    <property type="project" value="TreeGrafter"/>
</dbReference>
<dbReference type="VEuPathDB" id="FungiDB:PV07_03163"/>
<keyword evidence="2" id="KW-0547">Nucleotide-binding</keyword>
<gene>
    <name evidence="5" type="ORF">PV07_03163</name>
</gene>
<dbReference type="Gene3D" id="3.40.50.300">
    <property type="entry name" value="P-loop containing nucleotide triphosphate hydrolases"/>
    <property type="match status" value="1"/>
</dbReference>
<evidence type="ECO:0000313" key="6">
    <source>
        <dbReference type="Proteomes" id="UP000054466"/>
    </source>
</evidence>
<dbReference type="Proteomes" id="UP000054466">
    <property type="component" value="Unassembled WGS sequence"/>
</dbReference>
<organism evidence="5 6">
    <name type="scientific">Cladophialophora immunda</name>
    <dbReference type="NCBI Taxonomy" id="569365"/>
    <lineage>
        <taxon>Eukaryota</taxon>
        <taxon>Fungi</taxon>
        <taxon>Dikarya</taxon>
        <taxon>Ascomycota</taxon>
        <taxon>Pezizomycotina</taxon>
        <taxon>Eurotiomycetes</taxon>
        <taxon>Chaetothyriomycetidae</taxon>
        <taxon>Chaetothyriales</taxon>
        <taxon>Herpotrichiellaceae</taxon>
        <taxon>Cladophialophora</taxon>
    </lineage>
</organism>
<feature type="region of interest" description="Disordered" evidence="4">
    <location>
        <begin position="634"/>
        <end position="671"/>
    </location>
</feature>
<dbReference type="InterPro" id="IPR027417">
    <property type="entry name" value="P-loop_NTPase"/>
</dbReference>
<dbReference type="PANTHER" id="PTHR12169">
    <property type="entry name" value="ATPASE N2B"/>
    <property type="match status" value="1"/>
</dbReference>
<feature type="compositionally biased region" description="Low complexity" evidence="4">
    <location>
        <begin position="876"/>
        <end position="887"/>
    </location>
</feature>
<dbReference type="OrthoDB" id="548867at2759"/>
<feature type="region of interest" description="Disordered" evidence="4">
    <location>
        <begin position="706"/>
        <end position="730"/>
    </location>
</feature>
<evidence type="ECO:0000256" key="1">
    <source>
        <dbReference type="ARBA" id="ARBA00010322"/>
    </source>
</evidence>
<protein>
    <recommendedName>
        <fullName evidence="7">AAA+ ATPase domain-containing protein</fullName>
    </recommendedName>
</protein>
<dbReference type="RefSeq" id="XP_016251734.1">
    <property type="nucleotide sequence ID" value="XM_016389832.1"/>
</dbReference>
<dbReference type="STRING" id="569365.A0A0D2CK66"/>